<protein>
    <submittedName>
        <fullName evidence="10">Helicase SKI2W</fullName>
    </submittedName>
</protein>
<dbReference type="GO" id="GO:0070478">
    <property type="term" value="P:nuclear-transcribed mRNA catabolic process, 3'-5' exonucleolytic nonsense-mediated decay"/>
    <property type="evidence" value="ECO:0007669"/>
    <property type="project" value="TreeGrafter"/>
</dbReference>
<organism evidence="9 10">
    <name type="scientific">Loa loa</name>
    <name type="common">Eye worm</name>
    <name type="synonym">Filaria loa</name>
    <dbReference type="NCBI Taxonomy" id="7209"/>
    <lineage>
        <taxon>Eukaryota</taxon>
        <taxon>Metazoa</taxon>
        <taxon>Ecdysozoa</taxon>
        <taxon>Nematoda</taxon>
        <taxon>Chromadorea</taxon>
        <taxon>Rhabditida</taxon>
        <taxon>Spirurina</taxon>
        <taxon>Spiruromorpha</taxon>
        <taxon>Filarioidea</taxon>
        <taxon>Onchocercidae</taxon>
        <taxon>Loa</taxon>
    </lineage>
</organism>
<evidence type="ECO:0000256" key="5">
    <source>
        <dbReference type="ARBA" id="ARBA00047984"/>
    </source>
</evidence>
<dbReference type="InterPro" id="IPR016438">
    <property type="entry name" value="SKI2-like"/>
</dbReference>
<dbReference type="InterPro" id="IPR014001">
    <property type="entry name" value="Helicase_ATP-bd"/>
</dbReference>
<dbReference type="PANTHER" id="PTHR12131">
    <property type="entry name" value="ATP-DEPENDENT RNA AND DNA HELICASE"/>
    <property type="match status" value="1"/>
</dbReference>
<comment type="catalytic activity">
    <reaction evidence="5">
        <text>ATP + H2O = ADP + phosphate + H(+)</text>
        <dbReference type="Rhea" id="RHEA:13065"/>
        <dbReference type="ChEBI" id="CHEBI:15377"/>
        <dbReference type="ChEBI" id="CHEBI:15378"/>
        <dbReference type="ChEBI" id="CHEBI:30616"/>
        <dbReference type="ChEBI" id="CHEBI:43474"/>
        <dbReference type="ChEBI" id="CHEBI:456216"/>
        <dbReference type="EC" id="3.6.4.13"/>
    </reaction>
</comment>
<dbReference type="PIRSF" id="PIRSF005198">
    <property type="entry name" value="Antiviral_helicase_SKI2"/>
    <property type="match status" value="1"/>
</dbReference>
<dbReference type="PROSITE" id="PS51192">
    <property type="entry name" value="HELICASE_ATP_BIND_1"/>
    <property type="match status" value="1"/>
</dbReference>
<dbReference type="Pfam" id="PF00270">
    <property type="entry name" value="DEAD"/>
    <property type="match status" value="1"/>
</dbReference>
<dbReference type="Proteomes" id="UP000095285">
    <property type="component" value="Unassembled WGS sequence"/>
</dbReference>
<feature type="coiled-coil region" evidence="6">
    <location>
        <begin position="15"/>
        <end position="42"/>
    </location>
</feature>
<accession>A0A1I7V7A1</accession>
<dbReference type="PANTHER" id="PTHR12131:SF1">
    <property type="entry name" value="ATP-DEPENDENT RNA HELICASE SUPV3L1, MITOCHONDRIAL-RELATED"/>
    <property type="match status" value="1"/>
</dbReference>
<reference evidence="10" key="2">
    <citation type="submission" date="2016-11" db="UniProtKB">
        <authorList>
            <consortium name="WormBaseParasite"/>
        </authorList>
    </citation>
    <scope>IDENTIFICATION</scope>
</reference>
<name>A0A1I7V7A1_LOALO</name>
<dbReference type="Pfam" id="PF00271">
    <property type="entry name" value="Helicase_C"/>
    <property type="match status" value="1"/>
</dbReference>
<evidence type="ECO:0000313" key="9">
    <source>
        <dbReference type="Proteomes" id="UP000095285"/>
    </source>
</evidence>
<dbReference type="GO" id="GO:0003724">
    <property type="term" value="F:RNA helicase activity"/>
    <property type="evidence" value="ECO:0007669"/>
    <property type="project" value="UniProtKB-EC"/>
</dbReference>
<evidence type="ECO:0000256" key="3">
    <source>
        <dbReference type="ARBA" id="ARBA00022806"/>
    </source>
</evidence>
<keyword evidence="6" id="KW-0175">Coiled coil</keyword>
<evidence type="ECO:0000256" key="1">
    <source>
        <dbReference type="ARBA" id="ARBA00022741"/>
    </source>
</evidence>
<dbReference type="CDD" id="cd18795">
    <property type="entry name" value="SF2_C_Ski2"/>
    <property type="match status" value="1"/>
</dbReference>
<dbReference type="Gene3D" id="3.40.50.300">
    <property type="entry name" value="P-loop containing nucleotide triphosphate hydrolases"/>
    <property type="match status" value="2"/>
</dbReference>
<dbReference type="SMART" id="SM00490">
    <property type="entry name" value="HELICc"/>
    <property type="match status" value="1"/>
</dbReference>
<evidence type="ECO:0000256" key="2">
    <source>
        <dbReference type="ARBA" id="ARBA00022801"/>
    </source>
</evidence>
<dbReference type="InterPro" id="IPR001650">
    <property type="entry name" value="Helicase_C-like"/>
</dbReference>
<keyword evidence="1" id="KW-0547">Nucleotide-binding</keyword>
<sequence length="810" mass="91560">MNLDIWLKNSKRCSKNQESTVNDNYKEDAEMLEKEIQSEAESVFRNSALKLIAECVKEYDISETYKTVKPLSDIECLKDQVLQNSVTTLELQALQDVRSGEVTGYIEILNDKSAETGNAKTSMSLTRSPDPKSASSFMGSASNIPFMPGGFDAEIENVLRLSDVGITTDENLEEESYLQCSTSELLFYIPGLNVNGLTEDDIRDFPQESRHFANDNLAELLESVNINSSANSSVMVEGDSVITKESCNESETEEVDAEFEQLVIRAEEVEPSPSGKDELQTQNKEYSYAHVLNTSKNVDDYEVLKNNMARKYPFELDPFQQQAVVCLDRGDSVFVAAHTSAGKTVVAEYAVALCSLHKTRAIYTSPIKALSNQKFREFKLIFEDVGLITGDIQLHPEAFCLIMTTEVLRSMLYNGSEIIRELEWVIFDEVHYINDAERGHVWEEVLIMLPAHAKIVMLSATVPNCVEFADWVGRIKKKQIYVIMTARRPVPLEHFLYTGQDGKTKKDMFKIIDSDGQFVQKGCDDNAYLLRSVDLTTEKEKSSIHHFFSKCIARLRGSDKRLPQVLQMKELCKHGFAIHHSGILPILKEVVELLFQKGLVKVLFATETFAMGVNMPARTVIFDSLQKHDGRQLRMLNPGEYIQMAGRAGRRGLDATGTVIVLCKGPYVPDYLDLVNCMQGKPTKLESRFRVTYSMLLNLLRVEYLSIEDVLRRSYVESASLRLALAHKARLKEVEKLLVSKEDPNCTACFPIESRSIVDYYENLKIFLRSRAELWPELIRFSVVDKLLAPGRLIIVCCQKLDECYCGNSS</sequence>
<dbReference type="GO" id="GO:0055087">
    <property type="term" value="C:Ski complex"/>
    <property type="evidence" value="ECO:0007669"/>
    <property type="project" value="TreeGrafter"/>
</dbReference>
<dbReference type="SUPFAM" id="SSF52540">
    <property type="entry name" value="P-loop containing nucleoside triphosphate hydrolases"/>
    <property type="match status" value="1"/>
</dbReference>
<feature type="domain" description="Helicase C-terminal" evidence="8">
    <location>
        <begin position="529"/>
        <end position="700"/>
    </location>
</feature>
<dbReference type="FunFam" id="3.40.50.300:FF:000354">
    <property type="entry name" value="ATP-dependent RNA helicase SKI2"/>
    <property type="match status" value="1"/>
</dbReference>
<dbReference type="InterPro" id="IPR011545">
    <property type="entry name" value="DEAD/DEAH_box_helicase_dom"/>
</dbReference>
<dbReference type="WBParaSite" id="EN70_10659">
    <property type="protein sequence ID" value="EN70_10659"/>
    <property type="gene ID" value="EN70_10659"/>
</dbReference>
<dbReference type="GO" id="GO:0003723">
    <property type="term" value="F:RNA binding"/>
    <property type="evidence" value="ECO:0007669"/>
    <property type="project" value="InterPro"/>
</dbReference>
<keyword evidence="4" id="KW-0067">ATP-binding</keyword>
<dbReference type="PROSITE" id="PS51194">
    <property type="entry name" value="HELICASE_CTER"/>
    <property type="match status" value="1"/>
</dbReference>
<dbReference type="InterPro" id="IPR040801">
    <property type="entry name" value="Ski2_N"/>
</dbReference>
<evidence type="ECO:0000256" key="4">
    <source>
        <dbReference type="ARBA" id="ARBA00022840"/>
    </source>
</evidence>
<dbReference type="STRING" id="7209.A0A1I7V7A1"/>
<evidence type="ECO:0000256" key="6">
    <source>
        <dbReference type="SAM" id="Coils"/>
    </source>
</evidence>
<dbReference type="InterPro" id="IPR050699">
    <property type="entry name" value="RNA-DNA_Helicase"/>
</dbReference>
<dbReference type="GO" id="GO:0016787">
    <property type="term" value="F:hydrolase activity"/>
    <property type="evidence" value="ECO:0007669"/>
    <property type="project" value="UniProtKB-KW"/>
</dbReference>
<keyword evidence="2" id="KW-0378">Hydrolase</keyword>
<dbReference type="SMART" id="SM00487">
    <property type="entry name" value="DEXDc"/>
    <property type="match status" value="1"/>
</dbReference>
<evidence type="ECO:0000259" key="7">
    <source>
        <dbReference type="PROSITE" id="PS51192"/>
    </source>
</evidence>
<feature type="domain" description="Helicase ATP-binding" evidence="7">
    <location>
        <begin position="324"/>
        <end position="480"/>
    </location>
</feature>
<dbReference type="GO" id="GO:0005524">
    <property type="term" value="F:ATP binding"/>
    <property type="evidence" value="ECO:0007669"/>
    <property type="project" value="UniProtKB-KW"/>
</dbReference>
<dbReference type="AlphaFoldDB" id="A0A1I7V7A1"/>
<keyword evidence="9" id="KW-1185">Reference proteome</keyword>
<reference evidence="9" key="1">
    <citation type="submission" date="2012-04" db="EMBL/GenBank/DDBJ databases">
        <title>The Genome Sequence of Loa loa.</title>
        <authorList>
            <consortium name="The Broad Institute Genome Sequencing Platform"/>
            <consortium name="Broad Institute Genome Sequencing Center for Infectious Disease"/>
            <person name="Nutman T.B."/>
            <person name="Fink D.L."/>
            <person name="Russ C."/>
            <person name="Young S."/>
            <person name="Zeng Q."/>
            <person name="Gargeya S."/>
            <person name="Alvarado L."/>
            <person name="Berlin A."/>
            <person name="Chapman S.B."/>
            <person name="Chen Z."/>
            <person name="Freedman E."/>
            <person name="Gellesch M."/>
            <person name="Goldberg J."/>
            <person name="Griggs A."/>
            <person name="Gujja S."/>
            <person name="Heilman E.R."/>
            <person name="Heiman D."/>
            <person name="Howarth C."/>
            <person name="Mehta T."/>
            <person name="Neiman D."/>
            <person name="Pearson M."/>
            <person name="Roberts A."/>
            <person name="Saif S."/>
            <person name="Shea T."/>
            <person name="Shenoy N."/>
            <person name="Sisk P."/>
            <person name="Stolte C."/>
            <person name="Sykes S."/>
            <person name="White J."/>
            <person name="Yandava C."/>
            <person name="Haas B."/>
            <person name="Henn M.R."/>
            <person name="Nusbaum C."/>
            <person name="Birren B."/>
        </authorList>
    </citation>
    <scope>NUCLEOTIDE SEQUENCE [LARGE SCALE GENOMIC DNA]</scope>
</reference>
<dbReference type="Pfam" id="PF17911">
    <property type="entry name" value="Ski2_N"/>
    <property type="match status" value="1"/>
</dbReference>
<dbReference type="InterPro" id="IPR027417">
    <property type="entry name" value="P-loop_NTPase"/>
</dbReference>
<keyword evidence="3" id="KW-0347">Helicase</keyword>
<proteinExistence type="predicted"/>
<evidence type="ECO:0000259" key="8">
    <source>
        <dbReference type="PROSITE" id="PS51194"/>
    </source>
</evidence>
<evidence type="ECO:0000313" key="10">
    <source>
        <dbReference type="WBParaSite" id="EN70_10659"/>
    </source>
</evidence>